<dbReference type="SUPFAM" id="SSF52266">
    <property type="entry name" value="SGNH hydrolase"/>
    <property type="match status" value="1"/>
</dbReference>
<evidence type="ECO:0000313" key="3">
    <source>
        <dbReference type="Proteomes" id="UP000612361"/>
    </source>
</evidence>
<dbReference type="Pfam" id="PF13472">
    <property type="entry name" value="Lipase_GDSL_2"/>
    <property type="match status" value="1"/>
</dbReference>
<dbReference type="Proteomes" id="UP000612361">
    <property type="component" value="Unassembled WGS sequence"/>
</dbReference>
<evidence type="ECO:0000259" key="1">
    <source>
        <dbReference type="Pfam" id="PF13472"/>
    </source>
</evidence>
<proteinExistence type="predicted"/>
<dbReference type="GO" id="GO:0016788">
    <property type="term" value="F:hydrolase activity, acting on ester bonds"/>
    <property type="evidence" value="ECO:0007669"/>
    <property type="project" value="UniProtKB-ARBA"/>
</dbReference>
<dbReference type="InterPro" id="IPR036514">
    <property type="entry name" value="SGNH_hydro_sf"/>
</dbReference>
<dbReference type="Gene3D" id="3.40.50.1110">
    <property type="entry name" value="SGNH hydrolase"/>
    <property type="match status" value="1"/>
</dbReference>
<dbReference type="AlphaFoldDB" id="A0A923KWP0"/>
<organism evidence="2 3">
    <name type="scientific">Undibacterium rugosum</name>
    <dbReference type="NCBI Taxonomy" id="2762291"/>
    <lineage>
        <taxon>Bacteria</taxon>
        <taxon>Pseudomonadati</taxon>
        <taxon>Pseudomonadota</taxon>
        <taxon>Betaproteobacteria</taxon>
        <taxon>Burkholderiales</taxon>
        <taxon>Oxalobacteraceae</taxon>
        <taxon>Undibacterium</taxon>
    </lineage>
</organism>
<feature type="domain" description="SGNH hydrolase-type esterase" evidence="1">
    <location>
        <begin position="56"/>
        <end position="234"/>
    </location>
</feature>
<keyword evidence="3" id="KW-1185">Reference proteome</keyword>
<name>A0A923KWP0_9BURK</name>
<keyword evidence="2" id="KW-0378">Hydrolase</keyword>
<sequence>MRDYAPELLAAALFPLLWWQGRRTRRITPRLPIAAGQSFGLAGPHDANRTLRVLGIGESPMAGVGVAHYEDSLCGRFAALLAQQQNCQVHWQVLAENGARLEAASSWLQQLPASHTDAVDIILLSFGVNDTTALTPVAAYRRQMAALLQQLQARWPAAQILISGVPKLAEFPALPAPLRQVLGYKAASLDRVVAELVACSLQTSPQLCHVAMPVMRDKRCMAIDGYHPSAVGAALWAEQLLTMYVGKHKNLCS</sequence>
<dbReference type="InterPro" id="IPR013830">
    <property type="entry name" value="SGNH_hydro"/>
</dbReference>
<accession>A0A923KWP0</accession>
<comment type="caution">
    <text evidence="2">The sequence shown here is derived from an EMBL/GenBank/DDBJ whole genome shotgun (WGS) entry which is preliminary data.</text>
</comment>
<protein>
    <submittedName>
        <fullName evidence="2">SGNH/GDSL hydrolase family protein</fullName>
    </submittedName>
</protein>
<gene>
    <name evidence="2" type="ORF">H8K47_15570</name>
</gene>
<evidence type="ECO:0000313" key="2">
    <source>
        <dbReference type="EMBL" id="MBC3936787.1"/>
    </source>
</evidence>
<reference evidence="2" key="1">
    <citation type="submission" date="2020-08" db="EMBL/GenBank/DDBJ databases">
        <title>Novel species isolated from subtropical streams in China.</title>
        <authorList>
            <person name="Lu H."/>
        </authorList>
    </citation>
    <scope>NUCLEOTIDE SEQUENCE</scope>
    <source>
        <strain evidence="2">CY7W</strain>
    </source>
</reference>
<dbReference type="EMBL" id="JACOGG010000020">
    <property type="protein sequence ID" value="MBC3936787.1"/>
    <property type="molecule type" value="Genomic_DNA"/>
</dbReference>
<dbReference type="CDD" id="cd01836">
    <property type="entry name" value="FeeA_FeeB_like"/>
    <property type="match status" value="1"/>
</dbReference>